<dbReference type="EC" id="4.2.1.47" evidence="4 7"/>
<dbReference type="PANTHER" id="PTHR43715:SF1">
    <property type="entry name" value="GDP-MANNOSE 4,6 DEHYDRATASE"/>
    <property type="match status" value="1"/>
</dbReference>
<evidence type="ECO:0000256" key="2">
    <source>
        <dbReference type="ARBA" id="ARBA00001937"/>
    </source>
</evidence>
<dbReference type="Gene3D" id="3.40.50.150">
    <property type="entry name" value="Vaccinia Virus protein VP39"/>
    <property type="match status" value="1"/>
</dbReference>
<dbReference type="InterPro" id="IPR038576">
    <property type="entry name" value="Methyltransf_Zn-bd_dom_put_sf"/>
</dbReference>
<dbReference type="Gene3D" id="6.10.250.3100">
    <property type="match status" value="1"/>
</dbReference>
<dbReference type="HAMAP" id="MF_00955">
    <property type="entry name" value="GDP_Man_dehydratase"/>
    <property type="match status" value="1"/>
</dbReference>
<dbReference type="GO" id="GO:0042351">
    <property type="term" value="P:'de novo' GDP-L-fucose biosynthetic process"/>
    <property type="evidence" value="ECO:0007669"/>
    <property type="project" value="TreeGrafter"/>
</dbReference>
<sequence>MKKALITGVTGQDGSYLAEFLLQKGYEVYGLRRAASTFNTERIDHIIQFPHSTGGQLKLIYGDLTDSNNLDKILAEVKPDEIYNLGAQSHVHLSFQVPEYTAQIDAIGVLRLLDGLKNNCPNARFYQASTSELFGKAKEIPQSENTPFYPRSPYASAKLYAYWTTVNYREAYNLFACNGILFNHESPRRGKTFVTRKITQAVAKIYYGLQEKLYLGNLDAKRDWGYAPEYVEAMWLMLQQETPDDFIISSGETHTVREFCEKAFSLVGINLEWIGEGINEKGIDKKTRNTIVEIDARYFRPTEVDVLLGDNSKARTKLGWSPKTKFDQLIDIMVQEDLREYKSAKPVAVEAPKTIGRMLYKQIDSCRICGNTRLIDVLDLGIFGLSGVFPLPNEKVPEGPLAIVRCGEGGCGLLQLKHNYDLELLYGENYGYRSGLNNSMVKHLTEIVRKIESRVDINMGDIVLDIGSNDSTMLQKYQAKDLVLVGVDPTAEKFKEYYPNNIVRIPEFFSADTIKQRFSQKVKVVTSIAMFYDLEHPFEIVKQISEVLADDGVWVLEQSYMPHMLDNTSYDTICHEHLEYYSLKSLKWMFDKAGLKIIDVSFNDTNGASFLIMVSKKDSKYREATETIEDILKDEEARGLSSNLVYEDFKKRVENSRRTLINFLRERKNSGEKVIGYGASTKGNVILQYCGITSDLMSCIAEVNDYKFGRVTPTTGIPIVSEAEARKDSPEYMVVLPWHFRENFIRKEGKYMDSGGSLVFPLPRLEIVR</sequence>
<proteinExistence type="inferred from homology"/>
<dbReference type="NCBIfam" id="TIGR01472">
    <property type="entry name" value="gmd"/>
    <property type="match status" value="1"/>
</dbReference>
<evidence type="ECO:0000313" key="12">
    <source>
        <dbReference type="Proteomes" id="UP000176614"/>
    </source>
</evidence>
<dbReference type="Pfam" id="PF08421">
    <property type="entry name" value="Methyltransf_13"/>
    <property type="match status" value="1"/>
</dbReference>
<comment type="similarity">
    <text evidence="3 7">Belongs to the NAD(P)-dependent epimerase/dehydratase family. GDP-mannose 4,6-dehydratase subfamily.</text>
</comment>
<dbReference type="Proteomes" id="UP000176614">
    <property type="component" value="Unassembled WGS sequence"/>
</dbReference>
<dbReference type="Gene3D" id="6.20.50.110">
    <property type="entry name" value="Methyltransferase, zinc-binding domain"/>
    <property type="match status" value="1"/>
</dbReference>
<keyword evidence="5 7" id="KW-0456">Lyase</keyword>
<evidence type="ECO:0000259" key="10">
    <source>
        <dbReference type="Pfam" id="PF16363"/>
    </source>
</evidence>
<dbReference type="InterPro" id="IPR029063">
    <property type="entry name" value="SAM-dependent_MTases_sf"/>
</dbReference>
<dbReference type="InterPro" id="IPR016040">
    <property type="entry name" value="NAD(P)-bd_dom"/>
</dbReference>
<dbReference type="GO" id="GO:0008446">
    <property type="term" value="F:GDP-mannose 4,6-dehydratase activity"/>
    <property type="evidence" value="ECO:0007669"/>
    <property type="project" value="UniProtKB-UniRule"/>
</dbReference>
<dbReference type="SUPFAM" id="SSF51735">
    <property type="entry name" value="NAD(P)-binding Rossmann-fold domains"/>
    <property type="match status" value="1"/>
</dbReference>
<comment type="catalytic activity">
    <reaction evidence="1 7">
        <text>GDP-alpha-D-mannose = GDP-4-dehydro-alpha-D-rhamnose + H2O</text>
        <dbReference type="Rhea" id="RHEA:23820"/>
        <dbReference type="ChEBI" id="CHEBI:15377"/>
        <dbReference type="ChEBI" id="CHEBI:57527"/>
        <dbReference type="ChEBI" id="CHEBI:57964"/>
        <dbReference type="EC" id="4.2.1.47"/>
    </reaction>
</comment>
<comment type="cofactor">
    <cofactor evidence="2 7">
        <name>NADP(+)</name>
        <dbReference type="ChEBI" id="CHEBI:58349"/>
    </cofactor>
</comment>
<feature type="domain" description="Methyltransferase putative zinc binding" evidence="8">
    <location>
        <begin position="366"/>
        <end position="426"/>
    </location>
</feature>
<evidence type="ECO:0000313" key="11">
    <source>
        <dbReference type="EMBL" id="OGC62840.1"/>
    </source>
</evidence>
<evidence type="ECO:0000256" key="1">
    <source>
        <dbReference type="ARBA" id="ARBA00000188"/>
    </source>
</evidence>
<accession>A0A1F4W0G4</accession>
<comment type="caution">
    <text evidence="11">The sequence shown here is derived from an EMBL/GenBank/DDBJ whole genome shotgun (WGS) entry which is preliminary data.</text>
</comment>
<dbReference type="Pfam" id="PF13489">
    <property type="entry name" value="Methyltransf_23"/>
    <property type="match status" value="1"/>
</dbReference>
<dbReference type="Pfam" id="PF08484">
    <property type="entry name" value="Methyltransf_14"/>
    <property type="match status" value="1"/>
</dbReference>
<dbReference type="InterPro" id="IPR006368">
    <property type="entry name" value="GDP_Man_deHydtase"/>
</dbReference>
<evidence type="ECO:0000256" key="6">
    <source>
        <dbReference type="ARBA" id="ARBA00059383"/>
    </source>
</evidence>
<feature type="domain" description="C-methyltransferase" evidence="9">
    <location>
        <begin position="605"/>
        <end position="763"/>
    </location>
</feature>
<evidence type="ECO:0000256" key="3">
    <source>
        <dbReference type="ARBA" id="ARBA00009263"/>
    </source>
</evidence>
<dbReference type="CDD" id="cd05260">
    <property type="entry name" value="GDP_MD_SDR_e"/>
    <property type="match status" value="1"/>
</dbReference>
<comment type="function">
    <text evidence="6 7">Catalyzes the conversion of GDP-D-mannose to GDP-4-dehydro-6-deoxy-D-mannose.</text>
</comment>
<dbReference type="GO" id="GO:0070401">
    <property type="term" value="F:NADP+ binding"/>
    <property type="evidence" value="ECO:0007669"/>
    <property type="project" value="UniProtKB-UniRule"/>
</dbReference>
<dbReference type="Pfam" id="PF16363">
    <property type="entry name" value="GDP_Man_Dehyd"/>
    <property type="match status" value="1"/>
</dbReference>
<organism evidence="11 12">
    <name type="scientific">candidate division WWE3 bacterium RIFOXYA2_FULL_46_9</name>
    <dbReference type="NCBI Taxonomy" id="1802636"/>
    <lineage>
        <taxon>Bacteria</taxon>
        <taxon>Katanobacteria</taxon>
    </lineage>
</organism>
<evidence type="ECO:0000256" key="5">
    <source>
        <dbReference type="ARBA" id="ARBA00023239"/>
    </source>
</evidence>
<dbReference type="Gene3D" id="3.90.25.10">
    <property type="entry name" value="UDP-galactose 4-epimerase, domain 1"/>
    <property type="match status" value="1"/>
</dbReference>
<dbReference type="InterPro" id="IPR013630">
    <property type="entry name" value="Methyltransf_Zn-bd_dom_put"/>
</dbReference>
<dbReference type="InterPro" id="IPR013691">
    <property type="entry name" value="MeTrfase_14"/>
</dbReference>
<evidence type="ECO:0000256" key="7">
    <source>
        <dbReference type="HAMAP-Rule" id="MF_00955"/>
    </source>
</evidence>
<evidence type="ECO:0000259" key="8">
    <source>
        <dbReference type="Pfam" id="PF08421"/>
    </source>
</evidence>
<name>A0A1F4W0G4_UNCKA</name>
<keyword evidence="7" id="KW-0521">NADP</keyword>
<evidence type="ECO:0000256" key="4">
    <source>
        <dbReference type="ARBA" id="ARBA00011989"/>
    </source>
</evidence>
<dbReference type="FunFam" id="3.40.50.720:FF:000924">
    <property type="entry name" value="GDP-mannose 4,6 dehydratase"/>
    <property type="match status" value="1"/>
</dbReference>
<dbReference type="InterPro" id="IPR036291">
    <property type="entry name" value="NAD(P)-bd_dom_sf"/>
</dbReference>
<dbReference type="PANTHER" id="PTHR43715">
    <property type="entry name" value="GDP-MANNOSE 4,6-DEHYDRATASE"/>
    <property type="match status" value="1"/>
</dbReference>
<dbReference type="Gene3D" id="3.40.50.720">
    <property type="entry name" value="NAD(P)-binding Rossmann-like Domain"/>
    <property type="match status" value="2"/>
</dbReference>
<dbReference type="AlphaFoldDB" id="A0A1F4W0G4"/>
<feature type="domain" description="NAD(P)-binding" evidence="10">
    <location>
        <begin position="5"/>
        <end position="333"/>
    </location>
</feature>
<comment type="caution">
    <text evidence="7">Lacks conserved residue(s) required for the propagation of feature annotation.</text>
</comment>
<evidence type="ECO:0000259" key="9">
    <source>
        <dbReference type="Pfam" id="PF08484"/>
    </source>
</evidence>
<dbReference type="SUPFAM" id="SSF53335">
    <property type="entry name" value="S-adenosyl-L-methionine-dependent methyltransferases"/>
    <property type="match status" value="1"/>
</dbReference>
<dbReference type="EMBL" id="MEVT01000012">
    <property type="protein sequence ID" value="OGC62840.1"/>
    <property type="molecule type" value="Genomic_DNA"/>
</dbReference>
<reference evidence="11 12" key="1">
    <citation type="journal article" date="2016" name="Nat. Commun.">
        <title>Thousands of microbial genomes shed light on interconnected biogeochemical processes in an aquifer system.</title>
        <authorList>
            <person name="Anantharaman K."/>
            <person name="Brown C.T."/>
            <person name="Hug L.A."/>
            <person name="Sharon I."/>
            <person name="Castelle C.J."/>
            <person name="Probst A.J."/>
            <person name="Thomas B.C."/>
            <person name="Singh A."/>
            <person name="Wilkins M.J."/>
            <person name="Karaoz U."/>
            <person name="Brodie E.L."/>
            <person name="Williams K.H."/>
            <person name="Hubbard S.S."/>
            <person name="Banfield J.F."/>
        </authorList>
    </citation>
    <scope>NUCLEOTIDE SEQUENCE [LARGE SCALE GENOMIC DNA]</scope>
</reference>
<gene>
    <name evidence="7" type="primary">gmd</name>
    <name evidence="11" type="ORF">A2264_04195</name>
</gene>
<protein>
    <recommendedName>
        <fullName evidence="4 7">GDP-mannose 4,6-dehydratase</fullName>
        <ecNumber evidence="4 7">4.2.1.47</ecNumber>
    </recommendedName>
    <alternativeName>
        <fullName evidence="7">GDP-D-mannose dehydratase</fullName>
    </alternativeName>
</protein>